<dbReference type="Proteomes" id="UP000000305">
    <property type="component" value="Unassembled WGS sequence"/>
</dbReference>
<sequence length="321" mass="36698">MPGITDVSFMQMKRNNIPFNYTCQECSSRLSPVVENQNGDQSSYFVRPVPIVESSLGDASESDKTNSGVGGWEYHEALGKRMSRYLFDPSGRSFTVKNTKRDGTVVWRCTVRPKKDPCPAIAWQQSGQHYRIMKNHNCQNEHHKRIRLTILGEAKQQCKANNFASAASIAEPLLLKAVKANPGATLPGLHAVAAAGRIVYRQKIIRPKVQNCFWPNRTVFTKTHNDAEGWHNKVNKKGKGAGLHFYKLQQMLYLESEFVEVVETYLKLNQTSCHKRLDQKLMQAKLFCLWENYDKKRVKNGSYKLLKRVAILYTKKIFVVE</sequence>
<reference evidence="1 2" key="1">
    <citation type="journal article" date="2011" name="Science">
        <title>The ecoresponsive genome of Daphnia pulex.</title>
        <authorList>
            <person name="Colbourne J.K."/>
            <person name="Pfrender M.E."/>
            <person name="Gilbert D."/>
            <person name="Thomas W.K."/>
            <person name="Tucker A."/>
            <person name="Oakley T.H."/>
            <person name="Tokishita S."/>
            <person name="Aerts A."/>
            <person name="Arnold G.J."/>
            <person name="Basu M.K."/>
            <person name="Bauer D.J."/>
            <person name="Caceres C.E."/>
            <person name="Carmel L."/>
            <person name="Casola C."/>
            <person name="Choi J.H."/>
            <person name="Detter J.C."/>
            <person name="Dong Q."/>
            <person name="Dusheyko S."/>
            <person name="Eads B.D."/>
            <person name="Frohlich T."/>
            <person name="Geiler-Samerotte K.A."/>
            <person name="Gerlach D."/>
            <person name="Hatcher P."/>
            <person name="Jogdeo S."/>
            <person name="Krijgsveld J."/>
            <person name="Kriventseva E.V."/>
            <person name="Kultz D."/>
            <person name="Laforsch C."/>
            <person name="Lindquist E."/>
            <person name="Lopez J."/>
            <person name="Manak J.R."/>
            <person name="Muller J."/>
            <person name="Pangilinan J."/>
            <person name="Patwardhan R.P."/>
            <person name="Pitluck S."/>
            <person name="Pritham E.J."/>
            <person name="Rechtsteiner A."/>
            <person name="Rho M."/>
            <person name="Rogozin I.B."/>
            <person name="Sakarya O."/>
            <person name="Salamov A."/>
            <person name="Schaack S."/>
            <person name="Shapiro H."/>
            <person name="Shiga Y."/>
            <person name="Skalitzky C."/>
            <person name="Smith Z."/>
            <person name="Souvorov A."/>
            <person name="Sung W."/>
            <person name="Tang Z."/>
            <person name="Tsuchiya D."/>
            <person name="Tu H."/>
            <person name="Vos H."/>
            <person name="Wang M."/>
            <person name="Wolf Y.I."/>
            <person name="Yamagata H."/>
            <person name="Yamada T."/>
            <person name="Ye Y."/>
            <person name="Shaw J.R."/>
            <person name="Andrews J."/>
            <person name="Crease T.J."/>
            <person name="Tang H."/>
            <person name="Lucas S.M."/>
            <person name="Robertson H.M."/>
            <person name="Bork P."/>
            <person name="Koonin E.V."/>
            <person name="Zdobnov E.M."/>
            <person name="Grigoriev I.V."/>
            <person name="Lynch M."/>
            <person name="Boore J.L."/>
        </authorList>
    </citation>
    <scope>NUCLEOTIDE SEQUENCE [LARGE SCALE GENOMIC DNA]</scope>
</reference>
<dbReference type="OrthoDB" id="10029846at2759"/>
<proteinExistence type="predicted"/>
<organism evidence="1 2">
    <name type="scientific">Daphnia pulex</name>
    <name type="common">Water flea</name>
    <dbReference type="NCBI Taxonomy" id="6669"/>
    <lineage>
        <taxon>Eukaryota</taxon>
        <taxon>Metazoa</taxon>
        <taxon>Ecdysozoa</taxon>
        <taxon>Arthropoda</taxon>
        <taxon>Crustacea</taxon>
        <taxon>Branchiopoda</taxon>
        <taxon>Diplostraca</taxon>
        <taxon>Cladocera</taxon>
        <taxon>Anomopoda</taxon>
        <taxon>Daphniidae</taxon>
        <taxon>Daphnia</taxon>
    </lineage>
</organism>
<dbReference type="KEGG" id="dpx:DAPPUDRAFT_334352"/>
<dbReference type="PANTHER" id="PTHR20956:SF12">
    <property type="entry name" value="FLYWCH-TYPE DOMAIN-CONTAINING PROTEIN"/>
    <property type="match status" value="1"/>
</dbReference>
<dbReference type="OMA" id="CIYTHID"/>
<evidence type="ECO:0000313" key="2">
    <source>
        <dbReference type="Proteomes" id="UP000000305"/>
    </source>
</evidence>
<dbReference type="HOGENOM" id="CLU_903876_0_0_1"/>
<dbReference type="EMBL" id="GL732849">
    <property type="protein sequence ID" value="EFX64295.1"/>
    <property type="molecule type" value="Genomic_DNA"/>
</dbReference>
<dbReference type="PANTHER" id="PTHR20956">
    <property type="entry name" value="HEH2P"/>
    <property type="match status" value="1"/>
</dbReference>
<dbReference type="Gene3D" id="2.20.25.240">
    <property type="match status" value="1"/>
</dbReference>
<dbReference type="PhylomeDB" id="E9HVD8"/>
<dbReference type="AlphaFoldDB" id="E9HVD8"/>
<protein>
    <recommendedName>
        <fullName evidence="3">FLYWCH-type domain-containing protein</fullName>
    </recommendedName>
</protein>
<keyword evidence="2" id="KW-1185">Reference proteome</keyword>
<gene>
    <name evidence="1" type="ORF">DAPPUDRAFT_334352</name>
</gene>
<name>E9HVD8_DAPPU</name>
<accession>E9HVD8</accession>
<dbReference type="InParanoid" id="E9HVD8"/>
<evidence type="ECO:0000313" key="1">
    <source>
        <dbReference type="EMBL" id="EFX64295.1"/>
    </source>
</evidence>
<evidence type="ECO:0008006" key="3">
    <source>
        <dbReference type="Google" id="ProtNLM"/>
    </source>
</evidence>